<evidence type="ECO:0000259" key="1">
    <source>
        <dbReference type="PROSITE" id="PS50222"/>
    </source>
</evidence>
<feature type="domain" description="EF-hand" evidence="1">
    <location>
        <begin position="22"/>
        <end position="57"/>
    </location>
</feature>
<dbReference type="VEuPathDB" id="CryptoDB:Vbra_23036"/>
<dbReference type="OrthoDB" id="26525at2759"/>
<sequence>MTEPPKRCSHQRIMAEPRFGSVSDGDVDRIFCRFDHGSKGVLTRAELKSALLAVFGFPFVKSDIQHLWEEGLSHQRPPFTPPGLSKEVFRAIVRRRERLISSFDRSFRAFSALDRHSRGFLLLDDIECAMGEVCPAVKISAAEVFAAMDRGTAGRVTFTDFRLFIGEGAL</sequence>
<evidence type="ECO:0000313" key="3">
    <source>
        <dbReference type="Proteomes" id="UP000041254"/>
    </source>
</evidence>
<dbReference type="STRING" id="1169540.A0A0G4GY11"/>
<dbReference type="AlphaFoldDB" id="A0A0G4GY11"/>
<organism evidence="2 3">
    <name type="scientific">Vitrella brassicaformis (strain CCMP3155)</name>
    <dbReference type="NCBI Taxonomy" id="1169540"/>
    <lineage>
        <taxon>Eukaryota</taxon>
        <taxon>Sar</taxon>
        <taxon>Alveolata</taxon>
        <taxon>Colpodellida</taxon>
        <taxon>Vitrellaceae</taxon>
        <taxon>Vitrella</taxon>
    </lineage>
</organism>
<dbReference type="OMA" id="DCPGVPL"/>
<dbReference type="SUPFAM" id="SSF47473">
    <property type="entry name" value="EF-hand"/>
    <property type="match status" value="1"/>
</dbReference>
<dbReference type="InterPro" id="IPR011992">
    <property type="entry name" value="EF-hand-dom_pair"/>
</dbReference>
<dbReference type="InParanoid" id="A0A0G4GY11"/>
<proteinExistence type="predicted"/>
<keyword evidence="3" id="KW-1185">Reference proteome</keyword>
<gene>
    <name evidence="2" type="ORF">Vbra_23036</name>
</gene>
<dbReference type="Gene3D" id="1.10.238.10">
    <property type="entry name" value="EF-hand"/>
    <property type="match status" value="1"/>
</dbReference>
<name>A0A0G4GY11_VITBC</name>
<dbReference type="GO" id="GO:0005509">
    <property type="term" value="F:calcium ion binding"/>
    <property type="evidence" value="ECO:0007669"/>
    <property type="project" value="InterPro"/>
</dbReference>
<dbReference type="Proteomes" id="UP000041254">
    <property type="component" value="Unassembled WGS sequence"/>
</dbReference>
<dbReference type="PROSITE" id="PS50222">
    <property type="entry name" value="EF_HAND_2"/>
    <property type="match status" value="1"/>
</dbReference>
<protein>
    <recommendedName>
        <fullName evidence="1">EF-hand domain-containing protein</fullName>
    </recommendedName>
</protein>
<dbReference type="InterPro" id="IPR002048">
    <property type="entry name" value="EF_hand_dom"/>
</dbReference>
<evidence type="ECO:0000313" key="2">
    <source>
        <dbReference type="EMBL" id="CEM35766.1"/>
    </source>
</evidence>
<accession>A0A0G4GY11</accession>
<reference evidence="2 3" key="1">
    <citation type="submission" date="2014-11" db="EMBL/GenBank/DDBJ databases">
        <authorList>
            <person name="Zhu J."/>
            <person name="Qi W."/>
            <person name="Song R."/>
        </authorList>
    </citation>
    <scope>NUCLEOTIDE SEQUENCE [LARGE SCALE GENOMIC DNA]</scope>
</reference>
<dbReference type="EMBL" id="CDMY01000867">
    <property type="protein sequence ID" value="CEM35766.1"/>
    <property type="molecule type" value="Genomic_DNA"/>
</dbReference>